<protein>
    <submittedName>
        <fullName evidence="1">DNA methyltransferase</fullName>
    </submittedName>
</protein>
<dbReference type="Pfam" id="PF05869">
    <property type="entry name" value="Dam"/>
    <property type="match status" value="2"/>
</dbReference>
<keyword evidence="1" id="KW-0489">Methyltransferase</keyword>
<dbReference type="GeneID" id="62680409"/>
<name>A0A873WG03_9CAUD</name>
<dbReference type="InterPro" id="IPR008593">
    <property type="entry name" value="Dam_MeTrfase"/>
</dbReference>
<keyword evidence="2" id="KW-1185">Reference proteome</keyword>
<proteinExistence type="predicted"/>
<dbReference type="RefSeq" id="YP_009997894.1">
    <property type="nucleotide sequence ID" value="NC_052979.1"/>
</dbReference>
<sequence>MENKYVEALNALKEQPTHTPDKIKDQWRTPEWLVEAINHLYGPFLVDLFTDGQNSKCDVYFTAEDNALQQDWKATLDAAKFDFVMAADCHGYDATEDLKTACCFANPPYSPSKYIGKGKNRIAICGMTHIMKKAYEEHLKGCRSVWLVKSATSEDWWPDALCSQIIHIKGRIAFEQPVWFNDEDPERAKSSAGFGASIVIFNGKNDIQEKEKYITRAELRTIGEPIAEMKAKRRADWIESFDL</sequence>
<dbReference type="KEGG" id="vg:62680409"/>
<dbReference type="GO" id="GO:0003677">
    <property type="term" value="F:DNA binding"/>
    <property type="evidence" value="ECO:0007669"/>
    <property type="project" value="InterPro"/>
</dbReference>
<accession>A0A873WG03</accession>
<dbReference type="GO" id="GO:0032259">
    <property type="term" value="P:methylation"/>
    <property type="evidence" value="ECO:0007669"/>
    <property type="project" value="UniProtKB-KW"/>
</dbReference>
<evidence type="ECO:0000313" key="1">
    <source>
        <dbReference type="EMBL" id="QPB11430.1"/>
    </source>
</evidence>
<organism evidence="1 2">
    <name type="scientific">Providencia phage Kokobel1</name>
    <dbReference type="NCBI Taxonomy" id="2783540"/>
    <lineage>
        <taxon>Viruses</taxon>
        <taxon>Duplodnaviria</taxon>
        <taxon>Heunggongvirae</taxon>
        <taxon>Uroviricota</taxon>
        <taxon>Caudoviricetes</taxon>
        <taxon>Casjensviridae</taxon>
        <taxon>Kokobelvirus</taxon>
        <taxon>Kokobelvirus kokobel1</taxon>
    </lineage>
</organism>
<evidence type="ECO:0000313" key="2">
    <source>
        <dbReference type="Proteomes" id="UP000663201"/>
    </source>
</evidence>
<reference evidence="1" key="1">
    <citation type="submission" date="2020-10" db="EMBL/GenBank/DDBJ databases">
        <authorList>
            <person name="Ben Porat S."/>
            <person name="Alkalay-Oren S."/>
            <person name="Coppenhagen-Glazer S."/>
            <person name="Hazan R."/>
        </authorList>
    </citation>
    <scope>NUCLEOTIDE SEQUENCE</scope>
</reference>
<dbReference type="EMBL" id="MW145139">
    <property type="protein sequence ID" value="QPB11430.1"/>
    <property type="molecule type" value="Genomic_DNA"/>
</dbReference>
<dbReference type="Proteomes" id="UP000663201">
    <property type="component" value="Segment"/>
</dbReference>
<keyword evidence="1" id="KW-0808">Transferase</keyword>
<dbReference type="GO" id="GO:0009307">
    <property type="term" value="P:DNA restriction-modification system"/>
    <property type="evidence" value="ECO:0007669"/>
    <property type="project" value="InterPro"/>
</dbReference>
<dbReference type="GO" id="GO:0009007">
    <property type="term" value="F:site-specific DNA-methyltransferase (adenine-specific) activity"/>
    <property type="evidence" value="ECO:0007669"/>
    <property type="project" value="InterPro"/>
</dbReference>
<dbReference type="NCBIfam" id="TIGR01712">
    <property type="entry name" value="phage_N6A_met"/>
    <property type="match status" value="1"/>
</dbReference>